<dbReference type="SUPFAM" id="SSF52540">
    <property type="entry name" value="P-loop containing nucleoside triphosphate hydrolases"/>
    <property type="match status" value="2"/>
</dbReference>
<protein>
    <submittedName>
        <fullName evidence="6">Adenylate kinase 8</fullName>
    </submittedName>
</protein>
<dbReference type="CDD" id="cd01428">
    <property type="entry name" value="ADK"/>
    <property type="match status" value="1"/>
</dbReference>
<proteinExistence type="inferred from homology"/>
<dbReference type="Ensembl" id="ENSGMOT00000056956.1">
    <property type="protein sequence ID" value="ENSGMOP00000064892.1"/>
    <property type="gene ID" value="ENSGMOG00000028454.1"/>
</dbReference>
<accession>A0A8C5FVU0</accession>
<keyword evidence="2 5" id="KW-0808">Transferase</keyword>
<evidence type="ECO:0000313" key="7">
    <source>
        <dbReference type="Proteomes" id="UP000694546"/>
    </source>
</evidence>
<organism evidence="6 7">
    <name type="scientific">Gadus morhua</name>
    <name type="common">Atlantic cod</name>
    <dbReference type="NCBI Taxonomy" id="8049"/>
    <lineage>
        <taxon>Eukaryota</taxon>
        <taxon>Metazoa</taxon>
        <taxon>Chordata</taxon>
        <taxon>Craniata</taxon>
        <taxon>Vertebrata</taxon>
        <taxon>Euteleostomi</taxon>
        <taxon>Actinopterygii</taxon>
        <taxon>Neopterygii</taxon>
        <taxon>Teleostei</taxon>
        <taxon>Neoteleostei</taxon>
        <taxon>Acanthomorphata</taxon>
        <taxon>Zeiogadaria</taxon>
        <taxon>Gadariae</taxon>
        <taxon>Gadiformes</taxon>
        <taxon>Gadoidei</taxon>
        <taxon>Gadidae</taxon>
        <taxon>Gadus</taxon>
    </lineage>
</organism>
<evidence type="ECO:0000256" key="5">
    <source>
        <dbReference type="RuleBase" id="RU003330"/>
    </source>
</evidence>
<evidence type="ECO:0000256" key="2">
    <source>
        <dbReference type="ARBA" id="ARBA00022679"/>
    </source>
</evidence>
<keyword evidence="7" id="KW-1185">Reference proteome</keyword>
<dbReference type="Pfam" id="PF00406">
    <property type="entry name" value="ADK"/>
    <property type="match status" value="1"/>
</dbReference>
<dbReference type="InterPro" id="IPR000850">
    <property type="entry name" value="Adenylat/UMP-CMP_kin"/>
</dbReference>
<evidence type="ECO:0000256" key="1">
    <source>
        <dbReference type="ARBA" id="ARBA00007220"/>
    </source>
</evidence>
<comment type="similarity">
    <text evidence="1 5">Belongs to the adenylate kinase family.</text>
</comment>
<dbReference type="AlphaFoldDB" id="A0A8C5FVU0"/>
<reference evidence="6" key="2">
    <citation type="submission" date="2025-09" db="UniProtKB">
        <authorList>
            <consortium name="Ensembl"/>
        </authorList>
    </citation>
    <scope>IDENTIFICATION</scope>
</reference>
<dbReference type="Proteomes" id="UP000694546">
    <property type="component" value="Chromosome 6"/>
</dbReference>
<dbReference type="InterPro" id="IPR036193">
    <property type="entry name" value="ADK_active_lid_dom_sf"/>
</dbReference>
<dbReference type="GO" id="GO:0004017">
    <property type="term" value="F:AMP kinase activity"/>
    <property type="evidence" value="ECO:0007669"/>
    <property type="project" value="InterPro"/>
</dbReference>
<dbReference type="PANTHER" id="PTHR23359">
    <property type="entry name" value="NUCLEOTIDE KINASE"/>
    <property type="match status" value="1"/>
</dbReference>
<dbReference type="PRINTS" id="PR00094">
    <property type="entry name" value="ADENYLTKNASE"/>
</dbReference>
<dbReference type="Gene3D" id="3.40.50.300">
    <property type="entry name" value="P-loop containing nucleotide triphosphate hydrolases"/>
    <property type="match status" value="2"/>
</dbReference>
<keyword evidence="3" id="KW-0547">Nucleotide-binding</keyword>
<dbReference type="OMA" id="RLEACLM"/>
<keyword evidence="4 5" id="KW-0418">Kinase</keyword>
<evidence type="ECO:0000256" key="4">
    <source>
        <dbReference type="ARBA" id="ARBA00022777"/>
    </source>
</evidence>
<name>A0A8C5FVU0_GADMO</name>
<dbReference type="SUPFAM" id="SSF57774">
    <property type="entry name" value="Microbial and mitochondrial ADK, insert 'zinc finger' domain"/>
    <property type="match status" value="1"/>
</dbReference>
<dbReference type="InterPro" id="IPR027417">
    <property type="entry name" value="P-loop_NTPase"/>
</dbReference>
<reference evidence="6" key="1">
    <citation type="submission" date="2025-08" db="UniProtKB">
        <authorList>
            <consortium name="Ensembl"/>
        </authorList>
    </citation>
    <scope>IDENTIFICATION</scope>
</reference>
<dbReference type="GeneTree" id="ENSGT00940000164784"/>
<dbReference type="GO" id="GO:0005524">
    <property type="term" value="F:ATP binding"/>
    <property type="evidence" value="ECO:0007669"/>
    <property type="project" value="InterPro"/>
</dbReference>
<sequence length="339" mass="38277">VPAVSPQYVFVCFQGWVLEGFPQTRLHALTLQAAGVIPNHAVFLEASEDMLLQRTTGRMLDPLTGDVYHQTFVWPPDPEVAERLEQDSGGSEEQRLARLQLYGREVAGLSTAYRHVLKTINADQPHTDVYEEVLRYVLIRRESRAPQTPRILLVGPPGSGKSLQARRLADKYKLVDMNCGQLLKAEAADGSTLGQLVKPYIETGRQVPDSVVLQVLSQRLSALDCTTRGWVLHGFPREPEQARRLQDSTYKPSRVFFLEMTDDVAIERLTLRTIDPISGERYTTHITAPLHGYQRLHHALYPNALFPDGVHVNADQDPHTVFECVESRVFKRPDIRPNQ</sequence>
<evidence type="ECO:0000313" key="6">
    <source>
        <dbReference type="Ensembl" id="ENSGMOP00000064892.1"/>
    </source>
</evidence>
<evidence type="ECO:0000256" key="3">
    <source>
        <dbReference type="ARBA" id="ARBA00022741"/>
    </source>
</evidence>